<evidence type="ECO:0008006" key="3">
    <source>
        <dbReference type="Google" id="ProtNLM"/>
    </source>
</evidence>
<name>A0A831LPN8_9BACT</name>
<proteinExistence type="predicted"/>
<protein>
    <recommendedName>
        <fullName evidence="3">DUF3185 domain-containing protein</fullName>
    </recommendedName>
</protein>
<accession>A0A831LPN8</accession>
<keyword evidence="1" id="KW-0472">Membrane</keyword>
<gene>
    <name evidence="2" type="ORF">ENN94_00750</name>
</gene>
<reference evidence="2" key="1">
    <citation type="journal article" date="2020" name="mSystems">
        <title>Genome- and Community-Level Interaction Insights into Carbon Utilization and Element Cycling Functions of Hydrothermarchaeota in Hydrothermal Sediment.</title>
        <authorList>
            <person name="Zhou Z."/>
            <person name="Liu Y."/>
            <person name="Xu W."/>
            <person name="Pan J."/>
            <person name="Luo Z.H."/>
            <person name="Li M."/>
        </authorList>
    </citation>
    <scope>NUCLEOTIDE SEQUENCE [LARGE SCALE GENOMIC DNA]</scope>
    <source>
        <strain evidence="2">SpSt-1220</strain>
    </source>
</reference>
<keyword evidence="1" id="KW-0812">Transmembrane</keyword>
<comment type="caution">
    <text evidence="2">The sequence shown here is derived from an EMBL/GenBank/DDBJ whole genome shotgun (WGS) entry which is preliminary data.</text>
</comment>
<dbReference type="Proteomes" id="UP000886162">
    <property type="component" value="Unassembled WGS sequence"/>
</dbReference>
<evidence type="ECO:0000256" key="1">
    <source>
        <dbReference type="SAM" id="Phobius"/>
    </source>
</evidence>
<keyword evidence="1" id="KW-1133">Transmembrane helix</keyword>
<organism evidence="2">
    <name type="scientific">Geoalkalibacter subterraneus</name>
    <dbReference type="NCBI Taxonomy" id="483547"/>
    <lineage>
        <taxon>Bacteria</taxon>
        <taxon>Pseudomonadati</taxon>
        <taxon>Thermodesulfobacteriota</taxon>
        <taxon>Desulfuromonadia</taxon>
        <taxon>Desulfuromonadales</taxon>
        <taxon>Geoalkalibacteraceae</taxon>
        <taxon>Geoalkalibacter</taxon>
    </lineage>
</organism>
<dbReference type="AlphaFoldDB" id="A0A831LPN8"/>
<feature type="transmembrane region" description="Helical" evidence="1">
    <location>
        <begin position="50"/>
        <end position="68"/>
    </location>
</feature>
<sequence length="74" mass="7853">MNSIKMAAIVLLVLGIMGLAYGGFTYTRETHQANLGPLELTVKDQQRVNIPLWAGIGAVLAGGVLLVMGGKKSW</sequence>
<evidence type="ECO:0000313" key="2">
    <source>
        <dbReference type="EMBL" id="HDR46209.1"/>
    </source>
</evidence>
<dbReference type="EMBL" id="DSDO01000051">
    <property type="protein sequence ID" value="HDR46209.1"/>
    <property type="molecule type" value="Genomic_DNA"/>
</dbReference>